<name>A0A9W7BC60_9STRA</name>
<gene>
    <name evidence="3" type="ORF">TrST_g6930</name>
</gene>
<feature type="region of interest" description="Disordered" evidence="2">
    <location>
        <begin position="1"/>
        <end position="43"/>
    </location>
</feature>
<dbReference type="EMBL" id="BRXY01000341">
    <property type="protein sequence ID" value="GMH88286.1"/>
    <property type="molecule type" value="Genomic_DNA"/>
</dbReference>
<feature type="compositionally biased region" description="Acidic residues" evidence="2">
    <location>
        <begin position="633"/>
        <end position="671"/>
    </location>
</feature>
<dbReference type="Proteomes" id="UP001165085">
    <property type="component" value="Unassembled WGS sequence"/>
</dbReference>
<feature type="compositionally biased region" description="Basic and acidic residues" evidence="2">
    <location>
        <begin position="27"/>
        <end position="36"/>
    </location>
</feature>
<evidence type="ECO:0000256" key="1">
    <source>
        <dbReference type="SAM" id="Coils"/>
    </source>
</evidence>
<evidence type="ECO:0000256" key="2">
    <source>
        <dbReference type="SAM" id="MobiDB-lite"/>
    </source>
</evidence>
<feature type="region of interest" description="Disordered" evidence="2">
    <location>
        <begin position="610"/>
        <end position="671"/>
    </location>
</feature>
<feature type="compositionally biased region" description="Basic residues" evidence="2">
    <location>
        <begin position="11"/>
        <end position="24"/>
    </location>
</feature>
<reference evidence="4" key="1">
    <citation type="journal article" date="2023" name="Commun. Biol.">
        <title>Genome analysis of Parmales, the sister group of diatoms, reveals the evolutionary specialization of diatoms from phago-mixotrophs to photoautotrophs.</title>
        <authorList>
            <person name="Ban H."/>
            <person name="Sato S."/>
            <person name="Yoshikawa S."/>
            <person name="Yamada K."/>
            <person name="Nakamura Y."/>
            <person name="Ichinomiya M."/>
            <person name="Sato N."/>
            <person name="Blanc-Mathieu R."/>
            <person name="Endo H."/>
            <person name="Kuwata A."/>
            <person name="Ogata H."/>
        </authorList>
    </citation>
    <scope>NUCLEOTIDE SEQUENCE [LARGE SCALE GENOMIC DNA]</scope>
    <source>
        <strain evidence="4">NIES 3701</strain>
    </source>
</reference>
<proteinExistence type="predicted"/>
<keyword evidence="4" id="KW-1185">Reference proteome</keyword>
<dbReference type="OrthoDB" id="197627at2759"/>
<evidence type="ECO:0000313" key="3">
    <source>
        <dbReference type="EMBL" id="GMH88286.1"/>
    </source>
</evidence>
<keyword evidence="1" id="KW-0175">Coiled coil</keyword>
<dbReference type="AlphaFoldDB" id="A0A9W7BC60"/>
<comment type="caution">
    <text evidence="3">The sequence shown here is derived from an EMBL/GenBank/DDBJ whole genome shotgun (WGS) entry which is preliminary data.</text>
</comment>
<organism evidence="3 4">
    <name type="scientific">Triparma strigata</name>
    <dbReference type="NCBI Taxonomy" id="1606541"/>
    <lineage>
        <taxon>Eukaryota</taxon>
        <taxon>Sar</taxon>
        <taxon>Stramenopiles</taxon>
        <taxon>Ochrophyta</taxon>
        <taxon>Bolidophyceae</taxon>
        <taxon>Parmales</taxon>
        <taxon>Triparmaceae</taxon>
        <taxon>Triparma</taxon>
    </lineage>
</organism>
<protein>
    <submittedName>
        <fullName evidence="3">Uncharacterized protein</fullName>
    </submittedName>
</protein>
<accession>A0A9W7BC60</accession>
<evidence type="ECO:0000313" key="4">
    <source>
        <dbReference type="Proteomes" id="UP001165085"/>
    </source>
</evidence>
<sequence length="671" mass="75768">MNAVPSPPIGRSKRRGSVTNRRQRNSTGDREEDKSAMMHAQLEQSRALRQKMLADTIKSNQTTNTHTAITLLQKDLAVLTEVLSHISWEERREDDIVVKRKGDRGRMERRGRNQKGRRMTVGGALRLVNTKADSNEIDSLERNKTIAHKLGLGEDAINVDVLMGLIERRRALGAQVSSSVLQNLQHIGLTEDLFKVQSKGGVAVEDEGAARKLSTMSISLPLRNRASSAQGRYTVPTESQCSAEVRNLLKISSLYSNLIKGFYMTRSVRDGVWTAAMMGEQKRDVAKAKQRKEWIEKREAEMLDGFYQLLSKEEQNKGLQSLKTLKSRESVLLARLRSSEHNKSTAAHLSREVGHLRDTVSMLQGALTSSLGFFQTELQYLTPLINESAAISHTLRETVETVTQSSIKLRNLFSEKGKELEKLEKKDRSEEKDRELLQVERNMWAKRMHKLETQMAARTKMARCAAASVKSCKAANEELLGKVSESTEMISSLKADLENSEARVETIYDTLQNLTSELNDETNTVKGKTRDLDRLRYLLGEKKKTLHALQEKVKEKRGNRVRVDIEKDYERMQNRMKHLKKKEDGYRAELQGLDQRLFELELNAMEFGYASSEEEEESDVDSVVSVAKGDAGEGADDGEESEEEEDEGGGIDWGDDLDDDDDDDEDDGDDK</sequence>
<feature type="coiled-coil region" evidence="1">
    <location>
        <begin position="483"/>
        <end position="596"/>
    </location>
</feature>